<dbReference type="AlphaFoldDB" id="A0A8D5GF80"/>
<dbReference type="RefSeq" id="WP_221764320.1">
    <property type="nucleotide sequence ID" value="NZ_AP024110.1"/>
</dbReference>
<evidence type="ECO:0000256" key="1">
    <source>
        <dbReference type="ARBA" id="ARBA00022617"/>
    </source>
</evidence>
<evidence type="ECO:0000313" key="8">
    <source>
        <dbReference type="Proteomes" id="UP000826722"/>
    </source>
</evidence>
<evidence type="ECO:0000259" key="6">
    <source>
        <dbReference type="PROSITE" id="PS51007"/>
    </source>
</evidence>
<dbReference type="Gene3D" id="1.10.760.10">
    <property type="entry name" value="Cytochrome c-like domain"/>
    <property type="match status" value="1"/>
</dbReference>
<dbReference type="Proteomes" id="UP000826722">
    <property type="component" value="Chromosome"/>
</dbReference>
<feature type="signal peptide" evidence="5">
    <location>
        <begin position="1"/>
        <end position="21"/>
    </location>
</feature>
<dbReference type="Pfam" id="PF09086">
    <property type="entry name" value="DUF1924"/>
    <property type="match status" value="1"/>
</dbReference>
<dbReference type="GO" id="GO:0020037">
    <property type="term" value="F:heme binding"/>
    <property type="evidence" value="ECO:0007669"/>
    <property type="project" value="InterPro"/>
</dbReference>
<keyword evidence="8" id="KW-1185">Reference proteome</keyword>
<dbReference type="InterPro" id="IPR036909">
    <property type="entry name" value="Cyt_c-like_dom_sf"/>
</dbReference>
<feature type="chain" id="PRO_5034660170" description="Cytochrome c domain-containing protein" evidence="5">
    <location>
        <begin position="22"/>
        <end position="142"/>
    </location>
</feature>
<keyword evidence="1 4" id="KW-0349">Heme</keyword>
<accession>A0A8D5GF80</accession>
<feature type="domain" description="Cytochrome c" evidence="6">
    <location>
        <begin position="47"/>
        <end position="140"/>
    </location>
</feature>
<dbReference type="EMBL" id="AP024110">
    <property type="protein sequence ID" value="BCM26313.1"/>
    <property type="molecule type" value="Genomic_DNA"/>
</dbReference>
<evidence type="ECO:0000256" key="5">
    <source>
        <dbReference type="SAM" id="SignalP"/>
    </source>
</evidence>
<evidence type="ECO:0000313" key="7">
    <source>
        <dbReference type="EMBL" id="BCM26313.1"/>
    </source>
</evidence>
<dbReference type="InterPro" id="IPR015170">
    <property type="entry name" value="DUF1924_SHP"/>
</dbReference>
<dbReference type="KEGG" id="mpau:ZMTM_25720"/>
<protein>
    <recommendedName>
        <fullName evidence="6">Cytochrome c domain-containing protein</fullName>
    </recommendedName>
</protein>
<keyword evidence="3 4" id="KW-0408">Iron</keyword>
<sequence length="142" mass="15368">MKKISIALIALLSASVMSAHADVESAHKLANKYLGIAKAINPEYKDFSAEDGKAFFNREITVKGKQVACASCHTANPADPGKHIVTGKPIRPLSPVVNAKRFADLDKVEKNFTSHCNDIIGRDCTAQEKANFIAYLLTADKP</sequence>
<dbReference type="GO" id="GO:0009055">
    <property type="term" value="F:electron transfer activity"/>
    <property type="evidence" value="ECO:0007669"/>
    <property type="project" value="InterPro"/>
</dbReference>
<proteinExistence type="predicted"/>
<organism evidence="7 8">
    <name type="scientific">Methyloradius palustris</name>
    <dbReference type="NCBI Taxonomy" id="2778876"/>
    <lineage>
        <taxon>Bacteria</taxon>
        <taxon>Pseudomonadati</taxon>
        <taxon>Pseudomonadota</taxon>
        <taxon>Betaproteobacteria</taxon>
        <taxon>Nitrosomonadales</taxon>
        <taxon>Methylophilaceae</taxon>
        <taxon>Methyloradius</taxon>
    </lineage>
</organism>
<keyword evidence="5" id="KW-0732">Signal</keyword>
<name>A0A8D5GF80_9PROT</name>
<gene>
    <name evidence="7" type="ORF">ZMTM_25720</name>
</gene>
<dbReference type="SUPFAM" id="SSF46626">
    <property type="entry name" value="Cytochrome c"/>
    <property type="match status" value="1"/>
</dbReference>
<evidence type="ECO:0000256" key="2">
    <source>
        <dbReference type="ARBA" id="ARBA00022723"/>
    </source>
</evidence>
<dbReference type="InterPro" id="IPR009056">
    <property type="entry name" value="Cyt_c-like_dom"/>
</dbReference>
<evidence type="ECO:0000256" key="3">
    <source>
        <dbReference type="ARBA" id="ARBA00023004"/>
    </source>
</evidence>
<evidence type="ECO:0000256" key="4">
    <source>
        <dbReference type="PROSITE-ProRule" id="PRU00433"/>
    </source>
</evidence>
<reference evidence="7" key="1">
    <citation type="journal article" date="2021" name="Arch. Microbiol.">
        <title>Methyloradius palustris gen. nov., sp. nov., a methanol-oxidizing bacterium isolated from snow.</title>
        <authorList>
            <person name="Miyadera T."/>
            <person name="Kojima H."/>
            <person name="Fukui M."/>
        </authorList>
    </citation>
    <scope>NUCLEOTIDE SEQUENCE</scope>
    <source>
        <strain evidence="7">Zm11</strain>
    </source>
</reference>
<dbReference type="GO" id="GO:0046872">
    <property type="term" value="F:metal ion binding"/>
    <property type="evidence" value="ECO:0007669"/>
    <property type="project" value="UniProtKB-KW"/>
</dbReference>
<keyword evidence="2 4" id="KW-0479">Metal-binding</keyword>
<dbReference type="PROSITE" id="PS51007">
    <property type="entry name" value="CYTC"/>
    <property type="match status" value="1"/>
</dbReference>